<dbReference type="InterPro" id="IPR032675">
    <property type="entry name" value="LRR_dom_sf"/>
</dbReference>
<dbReference type="AlphaFoldDB" id="A0A443PBD1"/>
<evidence type="ECO:0000313" key="3">
    <source>
        <dbReference type="EMBL" id="RWR88085.1"/>
    </source>
</evidence>
<protein>
    <submittedName>
        <fullName evidence="3">Putative disease resistance protein isoform X1</fullName>
    </submittedName>
</protein>
<gene>
    <name evidence="3" type="ORF">CKAN_01706700</name>
</gene>
<name>A0A443PBD1_9MAGN</name>
<dbReference type="Pfam" id="PF23247">
    <property type="entry name" value="LRR_RPS2"/>
    <property type="match status" value="1"/>
</dbReference>
<comment type="caution">
    <text evidence="3">The sequence shown here is derived from an EMBL/GenBank/DDBJ whole genome shotgun (WGS) entry which is preliminary data.</text>
</comment>
<dbReference type="PANTHER" id="PTHR33463:SF218">
    <property type="entry name" value="DISEASE RESISTANCE PROTEIN RPS2-LIKE"/>
    <property type="match status" value="1"/>
</dbReference>
<sequence>MQNTLSKEPTSSTEAFLKPKQNSSLSSLNSQEAMTEFLSLWGNNSIIRLSQIGVENMGSLIECRLEKCLNMQHLITTGKITRNVEALSRIEILLIFDLTNLKSLCRGTLGKGSFARLKHVCLEHCHRLSTLFSSSICLEKLEKLEIKFCYKLESLFEEAVEGQGVFPQLKELYLLKLPKLKCICNGNLPALEKLTAHGCRLLQKLPFPIATGNKLNTVVIGGHQEWKRNLKWEEQLINQGVKLKVPRTFKGLACLKYCNSLSFAQVISVLNRRGRFFVRCDLELEEAPKVEEWEISLAGNNITTLATRVAPPPKAHNLSTSILSQNPLLQEVPEAFFQNMQGLLVLDLSNTGITSISLLSEVSLRRICMIMVGYEARVERNKWRDGDVKGRMRLEEEGNESEGMNKTVEWEDR</sequence>
<dbReference type="Gene3D" id="3.80.10.10">
    <property type="entry name" value="Ribonuclease Inhibitor"/>
    <property type="match status" value="2"/>
</dbReference>
<reference evidence="3 4" key="1">
    <citation type="journal article" date="2019" name="Nat. Plants">
        <title>Stout camphor tree genome fills gaps in understanding of flowering plant genome evolution.</title>
        <authorList>
            <person name="Chaw S.M."/>
            <person name="Liu Y.C."/>
            <person name="Wu Y.W."/>
            <person name="Wang H.Y."/>
            <person name="Lin C.I."/>
            <person name="Wu C.S."/>
            <person name="Ke H.M."/>
            <person name="Chang L.Y."/>
            <person name="Hsu C.Y."/>
            <person name="Yang H.T."/>
            <person name="Sudianto E."/>
            <person name="Hsu M.H."/>
            <person name="Wu K.P."/>
            <person name="Wang L.N."/>
            <person name="Leebens-Mack J.H."/>
            <person name="Tsai I.J."/>
        </authorList>
    </citation>
    <scope>NUCLEOTIDE SEQUENCE [LARGE SCALE GENOMIC DNA]</scope>
    <source>
        <strain evidence="4">cv. Chaw 1501</strain>
        <tissue evidence="3">Young leaves</tissue>
    </source>
</reference>
<dbReference type="PANTHER" id="PTHR33463">
    <property type="entry name" value="NB-ARC DOMAIN-CONTAINING PROTEIN-RELATED"/>
    <property type="match status" value="1"/>
</dbReference>
<feature type="domain" description="Disease resistance protein At4g27190-like leucine-rich repeats" evidence="2">
    <location>
        <begin position="99"/>
        <end position="215"/>
    </location>
</feature>
<dbReference type="SUPFAM" id="SSF52058">
    <property type="entry name" value="L domain-like"/>
    <property type="match status" value="1"/>
</dbReference>
<dbReference type="EMBL" id="QPKB01000007">
    <property type="protein sequence ID" value="RWR88085.1"/>
    <property type="molecule type" value="Genomic_DNA"/>
</dbReference>
<dbReference type="InterPro" id="IPR057135">
    <property type="entry name" value="At4g27190-like_LRR"/>
</dbReference>
<evidence type="ECO:0000256" key="1">
    <source>
        <dbReference type="SAM" id="MobiDB-lite"/>
    </source>
</evidence>
<dbReference type="OrthoDB" id="593148at2759"/>
<keyword evidence="4" id="KW-1185">Reference proteome</keyword>
<proteinExistence type="predicted"/>
<dbReference type="Proteomes" id="UP000283530">
    <property type="component" value="Unassembled WGS sequence"/>
</dbReference>
<accession>A0A443PBD1</accession>
<feature type="region of interest" description="Disordered" evidence="1">
    <location>
        <begin position="394"/>
        <end position="413"/>
    </location>
</feature>
<evidence type="ECO:0000313" key="4">
    <source>
        <dbReference type="Proteomes" id="UP000283530"/>
    </source>
</evidence>
<dbReference type="InterPro" id="IPR050905">
    <property type="entry name" value="Plant_NBS-LRR"/>
</dbReference>
<organism evidence="3 4">
    <name type="scientific">Cinnamomum micranthum f. kanehirae</name>
    <dbReference type="NCBI Taxonomy" id="337451"/>
    <lineage>
        <taxon>Eukaryota</taxon>
        <taxon>Viridiplantae</taxon>
        <taxon>Streptophyta</taxon>
        <taxon>Embryophyta</taxon>
        <taxon>Tracheophyta</taxon>
        <taxon>Spermatophyta</taxon>
        <taxon>Magnoliopsida</taxon>
        <taxon>Magnoliidae</taxon>
        <taxon>Laurales</taxon>
        <taxon>Lauraceae</taxon>
        <taxon>Cinnamomum</taxon>
    </lineage>
</organism>
<evidence type="ECO:0000259" key="2">
    <source>
        <dbReference type="Pfam" id="PF23247"/>
    </source>
</evidence>